<evidence type="ECO:0000313" key="17">
    <source>
        <dbReference type="EMBL" id="KAJ8607867.1"/>
    </source>
</evidence>
<evidence type="ECO:0000256" key="10">
    <source>
        <dbReference type="ARBA" id="ARBA00022842"/>
    </source>
</evidence>
<evidence type="ECO:0000256" key="14">
    <source>
        <dbReference type="ARBA" id="ARBA00068837"/>
    </source>
</evidence>
<keyword evidence="6" id="KW-0479">Metal-binding</keyword>
<dbReference type="InterPro" id="IPR015285">
    <property type="entry name" value="RIO2_wHTH_N"/>
</dbReference>
<keyword evidence="4" id="KW-0723">Serine/threonine-protein kinase</keyword>
<keyword evidence="9" id="KW-0067">ATP-binding</keyword>
<evidence type="ECO:0000256" key="13">
    <source>
        <dbReference type="ARBA" id="ARBA00068353"/>
    </source>
</evidence>
<reference evidence="17" key="1">
    <citation type="submission" date="2023-01" db="EMBL/GenBank/DDBJ databases">
        <title>Metagenome sequencing of chrysophaentin producing Chrysophaeum taylorii.</title>
        <authorList>
            <person name="Davison J."/>
            <person name="Bewley C."/>
        </authorList>
    </citation>
    <scope>NUCLEOTIDE SEQUENCE</scope>
    <source>
        <strain evidence="17">NIES-1699</strain>
    </source>
</reference>
<evidence type="ECO:0000256" key="12">
    <source>
        <dbReference type="ARBA" id="ARBA00048679"/>
    </source>
</evidence>
<dbReference type="Gene3D" id="3.30.200.20">
    <property type="entry name" value="Phosphorylase Kinase, domain 1"/>
    <property type="match status" value="1"/>
</dbReference>
<dbReference type="SMART" id="SM00090">
    <property type="entry name" value="RIO"/>
    <property type="match status" value="1"/>
</dbReference>
<dbReference type="InterPro" id="IPR018934">
    <property type="entry name" value="RIO_dom"/>
</dbReference>
<dbReference type="SUPFAM" id="SSF46785">
    <property type="entry name" value="Winged helix' DNA-binding domain"/>
    <property type="match status" value="1"/>
</dbReference>
<dbReference type="GO" id="GO:0005524">
    <property type="term" value="F:ATP binding"/>
    <property type="evidence" value="ECO:0007669"/>
    <property type="project" value="UniProtKB-KW"/>
</dbReference>
<evidence type="ECO:0000256" key="9">
    <source>
        <dbReference type="ARBA" id="ARBA00022840"/>
    </source>
</evidence>
<dbReference type="FunFam" id="1.10.10.10:FF:000053">
    <property type="entry name" value="Serine/threonine-protein kinase RIO2"/>
    <property type="match status" value="1"/>
</dbReference>
<dbReference type="InterPro" id="IPR036388">
    <property type="entry name" value="WH-like_DNA-bd_sf"/>
</dbReference>
<name>A0AAD7UK54_9STRA</name>
<dbReference type="GO" id="GO:0004674">
    <property type="term" value="F:protein serine/threonine kinase activity"/>
    <property type="evidence" value="ECO:0007669"/>
    <property type="project" value="UniProtKB-KW"/>
</dbReference>
<dbReference type="Gene3D" id="1.10.510.10">
    <property type="entry name" value="Transferase(Phosphotransferase) domain 1"/>
    <property type="match status" value="1"/>
</dbReference>
<dbReference type="GO" id="GO:0030688">
    <property type="term" value="C:preribosome, small subunit precursor"/>
    <property type="evidence" value="ECO:0007669"/>
    <property type="project" value="TreeGrafter"/>
</dbReference>
<keyword evidence="18" id="KW-1185">Reference proteome</keyword>
<dbReference type="InterPro" id="IPR011009">
    <property type="entry name" value="Kinase-like_dom_sf"/>
</dbReference>
<dbReference type="PANTHER" id="PTHR45852">
    <property type="entry name" value="SER/THR-PROTEIN KINASE RIO2"/>
    <property type="match status" value="1"/>
</dbReference>
<feature type="compositionally biased region" description="Acidic residues" evidence="15">
    <location>
        <begin position="328"/>
        <end position="353"/>
    </location>
</feature>
<feature type="region of interest" description="Disordered" evidence="15">
    <location>
        <begin position="309"/>
        <end position="360"/>
    </location>
</feature>
<dbReference type="InterPro" id="IPR036390">
    <property type="entry name" value="WH_DNA-bd_sf"/>
</dbReference>
<evidence type="ECO:0000256" key="2">
    <source>
        <dbReference type="ARBA" id="ARBA00009196"/>
    </source>
</evidence>
<dbReference type="GO" id="GO:0005829">
    <property type="term" value="C:cytosol"/>
    <property type="evidence" value="ECO:0007669"/>
    <property type="project" value="TreeGrafter"/>
</dbReference>
<dbReference type="SUPFAM" id="SSF56112">
    <property type="entry name" value="Protein kinase-like (PK-like)"/>
    <property type="match status" value="1"/>
</dbReference>
<evidence type="ECO:0000256" key="1">
    <source>
        <dbReference type="ARBA" id="ARBA00001946"/>
    </source>
</evidence>
<dbReference type="Pfam" id="PF01163">
    <property type="entry name" value="RIO1"/>
    <property type="match status" value="1"/>
</dbReference>
<keyword evidence="7" id="KW-0547">Nucleotide-binding</keyword>
<feature type="domain" description="RIO kinase" evidence="16">
    <location>
        <begin position="65"/>
        <end position="293"/>
    </location>
</feature>
<dbReference type="InterPro" id="IPR000687">
    <property type="entry name" value="RIO_kinase"/>
</dbReference>
<dbReference type="FunFam" id="3.30.200.20:FF:000052">
    <property type="entry name" value="Serine/threonine-protein kinase RIO2"/>
    <property type="match status" value="1"/>
</dbReference>
<evidence type="ECO:0000256" key="15">
    <source>
        <dbReference type="SAM" id="MobiDB-lite"/>
    </source>
</evidence>
<accession>A0AAD7UK54</accession>
<evidence type="ECO:0000256" key="6">
    <source>
        <dbReference type="ARBA" id="ARBA00022723"/>
    </source>
</evidence>
<organism evidence="17 18">
    <name type="scientific">Chrysophaeum taylorii</name>
    <dbReference type="NCBI Taxonomy" id="2483200"/>
    <lineage>
        <taxon>Eukaryota</taxon>
        <taxon>Sar</taxon>
        <taxon>Stramenopiles</taxon>
        <taxon>Ochrophyta</taxon>
        <taxon>Pelagophyceae</taxon>
        <taxon>Pelagomonadales</taxon>
        <taxon>Pelagomonadaceae</taxon>
        <taxon>Chrysophaeum</taxon>
    </lineage>
</organism>
<dbReference type="PANTHER" id="PTHR45852:SF1">
    <property type="entry name" value="SERINE_THREONINE-PROTEIN KINASE RIO2"/>
    <property type="match status" value="1"/>
</dbReference>
<comment type="similarity">
    <text evidence="2">Belongs to the protein kinase superfamily. RIO-type Ser/Thr kinase family.</text>
</comment>
<evidence type="ECO:0000256" key="8">
    <source>
        <dbReference type="ARBA" id="ARBA00022777"/>
    </source>
</evidence>
<comment type="catalytic activity">
    <reaction evidence="11">
        <text>L-threonyl-[protein] + ATP = O-phospho-L-threonyl-[protein] + ADP + H(+)</text>
        <dbReference type="Rhea" id="RHEA:46608"/>
        <dbReference type="Rhea" id="RHEA-COMP:11060"/>
        <dbReference type="Rhea" id="RHEA-COMP:11605"/>
        <dbReference type="ChEBI" id="CHEBI:15378"/>
        <dbReference type="ChEBI" id="CHEBI:30013"/>
        <dbReference type="ChEBI" id="CHEBI:30616"/>
        <dbReference type="ChEBI" id="CHEBI:61977"/>
        <dbReference type="ChEBI" id="CHEBI:456216"/>
        <dbReference type="EC" id="2.7.11.1"/>
    </reaction>
</comment>
<dbReference type="EC" id="2.7.11.1" evidence="3"/>
<evidence type="ECO:0000259" key="16">
    <source>
        <dbReference type="SMART" id="SM00090"/>
    </source>
</evidence>
<dbReference type="CDD" id="cd05144">
    <property type="entry name" value="RIO2_C"/>
    <property type="match status" value="1"/>
</dbReference>
<gene>
    <name evidence="17" type="ORF">CTAYLR_008888</name>
</gene>
<keyword evidence="5" id="KW-0808">Transferase</keyword>
<comment type="cofactor">
    <cofactor evidence="1">
        <name>Mg(2+)</name>
        <dbReference type="ChEBI" id="CHEBI:18420"/>
    </cofactor>
</comment>
<comment type="catalytic activity">
    <reaction evidence="12">
        <text>L-seryl-[protein] + ATP = O-phospho-L-seryl-[protein] + ADP + H(+)</text>
        <dbReference type="Rhea" id="RHEA:17989"/>
        <dbReference type="Rhea" id="RHEA-COMP:9863"/>
        <dbReference type="Rhea" id="RHEA-COMP:11604"/>
        <dbReference type="ChEBI" id="CHEBI:15378"/>
        <dbReference type="ChEBI" id="CHEBI:29999"/>
        <dbReference type="ChEBI" id="CHEBI:30616"/>
        <dbReference type="ChEBI" id="CHEBI:83421"/>
        <dbReference type="ChEBI" id="CHEBI:456216"/>
        <dbReference type="EC" id="2.7.11.1"/>
    </reaction>
</comment>
<dbReference type="AlphaFoldDB" id="A0AAD7UK54"/>
<protein>
    <recommendedName>
        <fullName evidence="13">Serine/threonine-protein kinase RIO2</fullName>
        <ecNumber evidence="3">2.7.11.1</ecNumber>
    </recommendedName>
    <alternativeName>
        <fullName evidence="14">Serine/threonine-protein kinase rio2</fullName>
    </alternativeName>
</protein>
<sequence>MGKLDAQIMRHMSREDFRVLTAVELGMRNHHAVPVPLVVSIAGLRHGGAHKLLNTLLRFKLVYHDRTKYDGYRLTWTGYDVLALHALCRRGTVDRLGAKIGEGKESDVYEGYRDSDGATVVIKFHRLGKTSFKAVKAKRDYLDGRVSAGNWLNMSRLAANREWAFLEALSPHFQTPAPLDHNRHAVVMSLAPGHPMYQINHLEDPRRVFETCLGMARDLARRGLVHCDLNEFNLIVDDPRVTLIDFPQMVSTNHPNAAEYFRRDVRGLLKFFESKLKFDDFDHEPDAYDDLASIPQDLPRIDLEVKASGYDNASSSCDKRLLGGGGDDKEEGEEEEEEEEDSDDDDDDDDDDNTLPAAAR</sequence>
<dbReference type="GO" id="GO:0046872">
    <property type="term" value="F:metal ion binding"/>
    <property type="evidence" value="ECO:0007669"/>
    <property type="project" value="UniProtKB-KW"/>
</dbReference>
<evidence type="ECO:0000256" key="4">
    <source>
        <dbReference type="ARBA" id="ARBA00022527"/>
    </source>
</evidence>
<dbReference type="Pfam" id="PF09202">
    <property type="entry name" value="Rio2_N"/>
    <property type="match status" value="1"/>
</dbReference>
<keyword evidence="10" id="KW-0460">Magnesium</keyword>
<dbReference type="GO" id="GO:0005634">
    <property type="term" value="C:nucleus"/>
    <property type="evidence" value="ECO:0007669"/>
    <property type="project" value="TreeGrafter"/>
</dbReference>
<evidence type="ECO:0000313" key="18">
    <source>
        <dbReference type="Proteomes" id="UP001230188"/>
    </source>
</evidence>
<evidence type="ECO:0000256" key="7">
    <source>
        <dbReference type="ARBA" id="ARBA00022741"/>
    </source>
</evidence>
<dbReference type="Proteomes" id="UP001230188">
    <property type="component" value="Unassembled WGS sequence"/>
</dbReference>
<keyword evidence="8" id="KW-0418">Kinase</keyword>
<dbReference type="InterPro" id="IPR030484">
    <property type="entry name" value="Rio2"/>
</dbReference>
<evidence type="ECO:0000256" key="11">
    <source>
        <dbReference type="ARBA" id="ARBA00047899"/>
    </source>
</evidence>
<evidence type="ECO:0000256" key="3">
    <source>
        <dbReference type="ARBA" id="ARBA00012513"/>
    </source>
</evidence>
<proteinExistence type="inferred from homology"/>
<dbReference type="EMBL" id="JAQMWT010000191">
    <property type="protein sequence ID" value="KAJ8607867.1"/>
    <property type="molecule type" value="Genomic_DNA"/>
</dbReference>
<evidence type="ECO:0000256" key="5">
    <source>
        <dbReference type="ARBA" id="ARBA00022679"/>
    </source>
</evidence>
<dbReference type="GO" id="GO:0030490">
    <property type="term" value="P:maturation of SSU-rRNA"/>
    <property type="evidence" value="ECO:0007669"/>
    <property type="project" value="TreeGrafter"/>
</dbReference>
<dbReference type="Gene3D" id="1.10.10.10">
    <property type="entry name" value="Winged helix-like DNA-binding domain superfamily/Winged helix DNA-binding domain"/>
    <property type="match status" value="1"/>
</dbReference>
<comment type="caution">
    <text evidence="17">The sequence shown here is derived from an EMBL/GenBank/DDBJ whole genome shotgun (WGS) entry which is preliminary data.</text>
</comment>